<dbReference type="EMBL" id="LOMO01000001">
    <property type="protein sequence ID" value="KXY51254.1"/>
    <property type="molecule type" value="Genomic_DNA"/>
</dbReference>
<sequence>MVVKLLINQQETMEQIQKYSDTYGIDVEFARKGLLLFYKTALYMIDNGDRKGKDYIVVRATDIAFDEREREIVFKVRFGSGLFPWYYGYVSVNYRSGEMFTQVGNEEKRHVDIDTLDICELKRFEKNLNVLEE</sequence>
<reference evidence="1 2" key="1">
    <citation type="submission" date="2015-12" db="EMBL/GenBank/DDBJ databases">
        <title>Bacillus cereus Group isolate.</title>
        <authorList>
            <person name="Kovac J."/>
        </authorList>
    </citation>
    <scope>NUCLEOTIDE SEQUENCE [LARGE SCALE GENOMIC DNA]</scope>
    <source>
        <strain evidence="1 2">FSL K6-0073</strain>
    </source>
</reference>
<name>A0A9X0MK37_BACCE</name>
<evidence type="ECO:0000313" key="2">
    <source>
        <dbReference type="Proteomes" id="UP000075476"/>
    </source>
</evidence>
<proteinExistence type="predicted"/>
<dbReference type="RefSeq" id="WP_061662591.1">
    <property type="nucleotide sequence ID" value="NZ_LOMO01000001.1"/>
</dbReference>
<accession>A0A9X0MK37</accession>
<gene>
    <name evidence="1" type="ORF">AT268_32725</name>
</gene>
<comment type="caution">
    <text evidence="1">The sequence shown here is derived from an EMBL/GenBank/DDBJ whole genome shotgun (WGS) entry which is preliminary data.</text>
</comment>
<dbReference type="AlphaFoldDB" id="A0A9X0MK37"/>
<organism evidence="1 2">
    <name type="scientific">Bacillus cereus</name>
    <dbReference type="NCBI Taxonomy" id="1396"/>
    <lineage>
        <taxon>Bacteria</taxon>
        <taxon>Bacillati</taxon>
        <taxon>Bacillota</taxon>
        <taxon>Bacilli</taxon>
        <taxon>Bacillales</taxon>
        <taxon>Bacillaceae</taxon>
        <taxon>Bacillus</taxon>
        <taxon>Bacillus cereus group</taxon>
    </lineage>
</organism>
<protein>
    <submittedName>
        <fullName evidence="1">Uncharacterized protein</fullName>
    </submittedName>
</protein>
<evidence type="ECO:0000313" key="1">
    <source>
        <dbReference type="EMBL" id="KXY51254.1"/>
    </source>
</evidence>
<dbReference type="Proteomes" id="UP000075476">
    <property type="component" value="Unassembled WGS sequence"/>
</dbReference>